<name>A0A318H165_9BURK</name>
<evidence type="ECO:0000313" key="1">
    <source>
        <dbReference type="EMBL" id="PXW95165.1"/>
    </source>
</evidence>
<dbReference type="EMBL" id="QJJS01000010">
    <property type="protein sequence ID" value="PXW95165.1"/>
    <property type="molecule type" value="Genomic_DNA"/>
</dbReference>
<keyword evidence="2" id="KW-1185">Reference proteome</keyword>
<sequence>MPTTLYLPPRDVQLLRETGASMVRESPEFQRLMRTISSPTKP</sequence>
<dbReference type="Proteomes" id="UP000247811">
    <property type="component" value="Unassembled WGS sequence"/>
</dbReference>
<dbReference type="AlphaFoldDB" id="A0A318H165"/>
<proteinExistence type="predicted"/>
<evidence type="ECO:0000313" key="2">
    <source>
        <dbReference type="Proteomes" id="UP000247811"/>
    </source>
</evidence>
<gene>
    <name evidence="1" type="ORF">C7444_11010</name>
</gene>
<reference evidence="1 2" key="1">
    <citation type="submission" date="2018-05" db="EMBL/GenBank/DDBJ databases">
        <title>Genomic Encyclopedia of Type Strains, Phase IV (KMG-IV): sequencing the most valuable type-strain genomes for metagenomic binning, comparative biology and taxonomic classification.</title>
        <authorList>
            <person name="Goeker M."/>
        </authorList>
    </citation>
    <scope>NUCLEOTIDE SEQUENCE [LARGE SCALE GENOMIC DNA]</scope>
    <source>
        <strain evidence="1 2">DSM 566</strain>
    </source>
</reference>
<protein>
    <submittedName>
        <fullName evidence="1">Uncharacterized protein</fullName>
    </submittedName>
</protein>
<organism evidence="1 2">
    <name type="scientific">Sphaerotilus hippei</name>
    <dbReference type="NCBI Taxonomy" id="744406"/>
    <lineage>
        <taxon>Bacteria</taxon>
        <taxon>Pseudomonadati</taxon>
        <taxon>Pseudomonadota</taxon>
        <taxon>Betaproteobacteria</taxon>
        <taxon>Burkholderiales</taxon>
        <taxon>Sphaerotilaceae</taxon>
        <taxon>Sphaerotilus</taxon>
    </lineage>
</organism>
<dbReference type="RefSeq" id="WP_259372556.1">
    <property type="nucleotide sequence ID" value="NZ_QJJS01000010.1"/>
</dbReference>
<comment type="caution">
    <text evidence="1">The sequence shown here is derived from an EMBL/GenBank/DDBJ whole genome shotgun (WGS) entry which is preliminary data.</text>
</comment>
<accession>A0A318H165</accession>